<accession>A0ABU1ATA1</accession>
<dbReference type="Pfam" id="PF07963">
    <property type="entry name" value="N_methyl"/>
    <property type="match status" value="1"/>
</dbReference>
<name>A0ABU1ATA1_9BACT</name>
<reference evidence="2 3" key="1">
    <citation type="submission" date="2023-04" db="EMBL/GenBank/DDBJ databases">
        <title>A novel bacteria isolated from coastal sediment.</title>
        <authorList>
            <person name="Liu X.-J."/>
            <person name="Du Z.-J."/>
        </authorList>
    </citation>
    <scope>NUCLEOTIDE SEQUENCE [LARGE SCALE GENOMIC DNA]</scope>
    <source>
        <strain evidence="2 3">SDUM461003</strain>
    </source>
</reference>
<keyword evidence="1" id="KW-0472">Membrane</keyword>
<gene>
    <name evidence="2" type="ORF">QEH52_07770</name>
</gene>
<keyword evidence="1" id="KW-1133">Transmembrane helix</keyword>
<dbReference type="InterPro" id="IPR012902">
    <property type="entry name" value="N_methyl_site"/>
</dbReference>
<feature type="transmembrane region" description="Helical" evidence="1">
    <location>
        <begin position="21"/>
        <end position="43"/>
    </location>
</feature>
<protein>
    <submittedName>
        <fullName evidence="2">Prepilin-type N-terminal cleavage/methylation domain-containing protein</fullName>
    </submittedName>
</protein>
<keyword evidence="1" id="KW-0812">Transmembrane</keyword>
<dbReference type="RefSeq" id="WP_308949538.1">
    <property type="nucleotide sequence ID" value="NZ_JARXHW010000014.1"/>
</dbReference>
<evidence type="ECO:0000313" key="2">
    <source>
        <dbReference type="EMBL" id="MDQ8207401.1"/>
    </source>
</evidence>
<organism evidence="2 3">
    <name type="scientific">Thalassobacterium maritimum</name>
    <dbReference type="NCBI Taxonomy" id="3041265"/>
    <lineage>
        <taxon>Bacteria</taxon>
        <taxon>Pseudomonadati</taxon>
        <taxon>Verrucomicrobiota</taxon>
        <taxon>Opitutia</taxon>
        <taxon>Puniceicoccales</taxon>
        <taxon>Coraliomargaritaceae</taxon>
        <taxon>Thalassobacterium</taxon>
    </lineage>
</organism>
<comment type="caution">
    <text evidence="2">The sequence shown here is derived from an EMBL/GenBank/DDBJ whole genome shotgun (WGS) entry which is preliminary data.</text>
</comment>
<sequence>MKISRKSLISVGRRGFSLVELIVSTGLLGMVMASMVSTFVVFASGTTGVAAYTEMSRESRKALEYFARDVRSASDVTSASQYDIIIEVPDDAYYDGGSVQYIFDVDYGIFSRIVRDKLNQVSSNEILLDGVEQFTFGFFDPLGQPLDHATESLILSVKSVQVDAEMVRTVSRSEATDYIISARFMMRNRPVTK</sequence>
<dbReference type="PROSITE" id="PS00409">
    <property type="entry name" value="PROKAR_NTER_METHYL"/>
    <property type="match status" value="1"/>
</dbReference>
<keyword evidence="3" id="KW-1185">Reference proteome</keyword>
<dbReference type="Proteomes" id="UP001225316">
    <property type="component" value="Unassembled WGS sequence"/>
</dbReference>
<proteinExistence type="predicted"/>
<dbReference type="EMBL" id="JARXHW010000014">
    <property type="protein sequence ID" value="MDQ8207401.1"/>
    <property type="molecule type" value="Genomic_DNA"/>
</dbReference>
<dbReference type="NCBIfam" id="TIGR02532">
    <property type="entry name" value="IV_pilin_GFxxxE"/>
    <property type="match status" value="1"/>
</dbReference>
<evidence type="ECO:0000313" key="3">
    <source>
        <dbReference type="Proteomes" id="UP001225316"/>
    </source>
</evidence>
<evidence type="ECO:0000256" key="1">
    <source>
        <dbReference type="SAM" id="Phobius"/>
    </source>
</evidence>